<dbReference type="Pfam" id="PF03389">
    <property type="entry name" value="MobA_MobL"/>
    <property type="match status" value="1"/>
</dbReference>
<evidence type="ECO:0000313" key="7">
    <source>
        <dbReference type="Proteomes" id="UP000675747"/>
    </source>
</evidence>
<comment type="similarity">
    <text evidence="1">Belongs to the MobA/MobL family.</text>
</comment>
<keyword evidence="2" id="KW-0184">Conjugation</keyword>
<feature type="domain" description="MobA/MobL protein" evidence="4">
    <location>
        <begin position="23"/>
        <end position="216"/>
    </location>
</feature>
<organism evidence="5">
    <name type="scientific">Coralloluteibacterium stylophorae</name>
    <dbReference type="NCBI Taxonomy" id="1776034"/>
    <lineage>
        <taxon>Bacteria</taxon>
        <taxon>Pseudomonadati</taxon>
        <taxon>Pseudomonadota</taxon>
        <taxon>Gammaproteobacteria</taxon>
        <taxon>Lysobacterales</taxon>
        <taxon>Lysobacteraceae</taxon>
        <taxon>Coralloluteibacterium</taxon>
    </lineage>
</organism>
<evidence type="ECO:0000259" key="4">
    <source>
        <dbReference type="Pfam" id="PF03389"/>
    </source>
</evidence>
<dbReference type="Gene3D" id="3.30.930.30">
    <property type="match status" value="1"/>
</dbReference>
<evidence type="ECO:0000256" key="1">
    <source>
        <dbReference type="ARBA" id="ARBA00010873"/>
    </source>
</evidence>
<dbReference type="Proteomes" id="UP000675747">
    <property type="component" value="Unassembled WGS sequence"/>
</dbReference>
<dbReference type="EMBL" id="JAGQFT010000178">
    <property type="protein sequence ID" value="MBR0563794.1"/>
    <property type="molecule type" value="Genomic_DNA"/>
</dbReference>
<name>A0A8J7VVN8_9GAMM</name>
<reference evidence="6 7" key="1">
    <citation type="journal article" date="2021" name="Microbiol. Resour. Announc.">
        <title>Draft Genome Sequence of Coralloluteibacterium stylophorae LMG 29479T.</title>
        <authorList>
            <person name="Karlyshev A.V."/>
            <person name="Kudryashova E.B."/>
            <person name="Ariskina E.V."/>
            <person name="Conroy A.P."/>
            <person name="Abidueva E.Y."/>
        </authorList>
    </citation>
    <scope>NUCLEOTIDE SEQUENCE [LARGE SCALE GENOMIC DNA]</scope>
    <source>
        <strain evidence="6 7">LMG 29479</strain>
    </source>
</reference>
<evidence type="ECO:0000256" key="2">
    <source>
        <dbReference type="ARBA" id="ARBA00022971"/>
    </source>
</evidence>
<proteinExistence type="inferred from homology"/>
<dbReference type="RefSeq" id="WP_211927686.1">
    <property type="nucleotide sequence ID" value="NZ_JAGQFT020000023.1"/>
</dbReference>
<dbReference type="InterPro" id="IPR005053">
    <property type="entry name" value="MobA_MobL"/>
</dbReference>
<protein>
    <submittedName>
        <fullName evidence="5">MobA/MobL family protein</fullName>
    </submittedName>
</protein>
<evidence type="ECO:0000313" key="5">
    <source>
        <dbReference type="EMBL" id="MBR0563794.1"/>
    </source>
</evidence>
<comment type="caution">
    <text evidence="5">The sequence shown here is derived from an EMBL/GenBank/DDBJ whole genome shotgun (WGS) entry which is preliminary data.</text>
</comment>
<dbReference type="EMBL" id="JAGQFT020000023">
    <property type="protein sequence ID" value="MBS7459041.1"/>
    <property type="molecule type" value="Genomic_DNA"/>
</dbReference>
<gene>
    <name evidence="6" type="ORF">KB893_018075</name>
    <name evidence="5" type="ORF">KB893_14925</name>
</gene>
<accession>A0A8J7VVN8</accession>
<feature type="compositionally biased region" description="Basic and acidic residues" evidence="3">
    <location>
        <begin position="200"/>
        <end position="226"/>
    </location>
</feature>
<evidence type="ECO:0000256" key="3">
    <source>
        <dbReference type="SAM" id="MobiDB-lite"/>
    </source>
</evidence>
<feature type="region of interest" description="Disordered" evidence="3">
    <location>
        <begin position="146"/>
        <end position="167"/>
    </location>
</feature>
<keyword evidence="7" id="KW-1185">Reference proteome</keyword>
<dbReference type="AlphaFoldDB" id="A0A8J7VVN8"/>
<evidence type="ECO:0000313" key="6">
    <source>
        <dbReference type="EMBL" id="MBS7459041.1"/>
    </source>
</evidence>
<reference evidence="5" key="2">
    <citation type="submission" date="2021-04" db="EMBL/GenBank/DDBJ databases">
        <authorList>
            <person name="Karlyshev A.V."/>
        </authorList>
    </citation>
    <scope>NUCLEOTIDE SEQUENCE</scope>
    <source>
        <strain evidence="5">LMG 29479</strain>
    </source>
</reference>
<sequence>MATFHFEIKSGCKGSANNHADYIARAGYHRKKEDLVYTEHGNLPAWAANDPRALWKAADKYERKNGAAYREAIIALPDELTAEQNAALVADVIEVLAPGKPYQFAVHAPTSSLGGRSNPHLHLMTCDRVDDGIERPAERFFARHNSKCPERGGRKKASGGRSRMQLRHDVTTVRKSVADTINHHLEINGHAARVDHRSLREQGIDRRAERHLGPARIRDMSSKEKAQYVSLRGDDGADTA</sequence>
<feature type="region of interest" description="Disordered" evidence="3">
    <location>
        <begin position="200"/>
        <end position="240"/>
    </location>
</feature>